<feature type="binding site" evidence="8">
    <location>
        <position position="78"/>
    </location>
    <ligand>
        <name>Na(+)</name>
        <dbReference type="ChEBI" id="CHEBI:29101"/>
        <label>1</label>
    </ligand>
</feature>
<keyword evidence="8" id="KW-0479">Metal-binding</keyword>
<evidence type="ECO:0000256" key="8">
    <source>
        <dbReference type="PIRSR" id="PIRSR600175-1"/>
    </source>
</evidence>
<evidence type="ECO:0000313" key="13">
    <source>
        <dbReference type="EMBL" id="CAD7280905.1"/>
    </source>
</evidence>
<keyword evidence="6 12" id="KW-1133">Transmembrane helix</keyword>
<feature type="transmembrane region" description="Helical" evidence="12">
    <location>
        <begin position="65"/>
        <end position="83"/>
    </location>
</feature>
<feature type="region of interest" description="Disordered" evidence="11">
    <location>
        <begin position="1"/>
        <end position="53"/>
    </location>
</feature>
<evidence type="ECO:0000256" key="1">
    <source>
        <dbReference type="ARBA" id="ARBA00004141"/>
    </source>
</evidence>
<feature type="binding site" evidence="8">
    <location>
        <position position="328"/>
    </location>
    <ligand>
        <name>Na(+)</name>
        <dbReference type="ChEBI" id="CHEBI:29101"/>
        <label>1</label>
    </ligand>
</feature>
<feature type="transmembrane region" description="Helical" evidence="12">
    <location>
        <begin position="446"/>
        <end position="475"/>
    </location>
</feature>
<proteinExistence type="inferred from homology"/>
<dbReference type="PROSITE" id="PS50267">
    <property type="entry name" value="NA_NEUROTRAN_SYMP_3"/>
    <property type="match status" value="1"/>
</dbReference>
<dbReference type="PROSITE" id="PS00610">
    <property type="entry name" value="NA_NEUROTRAN_SYMP_1"/>
    <property type="match status" value="1"/>
</dbReference>
<keyword evidence="14" id="KW-1185">Reference proteome</keyword>
<evidence type="ECO:0000256" key="5">
    <source>
        <dbReference type="ARBA" id="ARBA00022847"/>
    </source>
</evidence>
<evidence type="ECO:0000256" key="12">
    <source>
        <dbReference type="SAM" id="Phobius"/>
    </source>
</evidence>
<dbReference type="GO" id="GO:0005886">
    <property type="term" value="C:plasma membrane"/>
    <property type="evidence" value="ECO:0007669"/>
    <property type="project" value="TreeGrafter"/>
</dbReference>
<feature type="transmembrane region" description="Helical" evidence="12">
    <location>
        <begin position="386"/>
        <end position="410"/>
    </location>
</feature>
<evidence type="ECO:0000256" key="10">
    <source>
        <dbReference type="RuleBase" id="RU003732"/>
    </source>
</evidence>
<feature type="transmembrane region" description="Helical" evidence="12">
    <location>
        <begin position="543"/>
        <end position="564"/>
    </location>
</feature>
<dbReference type="GO" id="GO:0046872">
    <property type="term" value="F:metal ion binding"/>
    <property type="evidence" value="ECO:0007669"/>
    <property type="project" value="UniProtKB-KW"/>
</dbReference>
<feature type="binding site" evidence="8">
    <location>
        <position position="462"/>
    </location>
    <ligand>
        <name>Na(+)</name>
        <dbReference type="ChEBI" id="CHEBI:29101"/>
        <label>1</label>
    </ligand>
</feature>
<feature type="transmembrane region" description="Helical" evidence="12">
    <location>
        <begin position="670"/>
        <end position="691"/>
    </location>
</feature>
<dbReference type="GO" id="GO:0043005">
    <property type="term" value="C:neuron projection"/>
    <property type="evidence" value="ECO:0007669"/>
    <property type="project" value="TreeGrafter"/>
</dbReference>
<feature type="transmembrane region" description="Helical" evidence="12">
    <location>
        <begin position="512"/>
        <end position="531"/>
    </location>
</feature>
<dbReference type="AlphaFoldDB" id="A0A7R9BVM1"/>
<keyword evidence="9" id="KW-1015">Disulfide bond</keyword>
<evidence type="ECO:0000256" key="4">
    <source>
        <dbReference type="ARBA" id="ARBA00022692"/>
    </source>
</evidence>
<evidence type="ECO:0000256" key="11">
    <source>
        <dbReference type="SAM" id="MobiDB-lite"/>
    </source>
</evidence>
<keyword evidence="5 10" id="KW-0769">Symport</keyword>
<feature type="binding site" evidence="8">
    <location>
        <position position="461"/>
    </location>
    <ligand>
        <name>Na(+)</name>
        <dbReference type="ChEBI" id="CHEBI:29101"/>
        <label>1</label>
    </ligand>
</feature>
<feature type="transmembrane region" description="Helical" evidence="12">
    <location>
        <begin position="243"/>
        <end position="262"/>
    </location>
</feature>
<feature type="disulfide bond" evidence="9">
    <location>
        <begin position="176"/>
        <end position="185"/>
    </location>
</feature>
<dbReference type="SUPFAM" id="SSF161070">
    <property type="entry name" value="SNF-like"/>
    <property type="match status" value="3"/>
</dbReference>
<feature type="transmembrane region" description="Helical" evidence="12">
    <location>
        <begin position="137"/>
        <end position="164"/>
    </location>
</feature>
<feature type="transmembrane region" description="Helical" evidence="12">
    <location>
        <begin position="703"/>
        <end position="726"/>
    </location>
</feature>
<dbReference type="PANTHER" id="PTHR11616:SF265">
    <property type="entry name" value="TRANSPORTER"/>
    <property type="match status" value="1"/>
</dbReference>
<evidence type="ECO:0000256" key="9">
    <source>
        <dbReference type="PIRSR" id="PIRSR600175-2"/>
    </source>
</evidence>
<feature type="compositionally biased region" description="Basic and acidic residues" evidence="11">
    <location>
        <begin position="40"/>
        <end position="53"/>
    </location>
</feature>
<organism evidence="13">
    <name type="scientific">Notodromas monacha</name>
    <dbReference type="NCBI Taxonomy" id="399045"/>
    <lineage>
        <taxon>Eukaryota</taxon>
        <taxon>Metazoa</taxon>
        <taxon>Ecdysozoa</taxon>
        <taxon>Arthropoda</taxon>
        <taxon>Crustacea</taxon>
        <taxon>Oligostraca</taxon>
        <taxon>Ostracoda</taxon>
        <taxon>Podocopa</taxon>
        <taxon>Podocopida</taxon>
        <taxon>Cypridocopina</taxon>
        <taxon>Cypridoidea</taxon>
        <taxon>Cyprididae</taxon>
        <taxon>Notodromas</taxon>
    </lineage>
</organism>
<dbReference type="Pfam" id="PF00209">
    <property type="entry name" value="SNF"/>
    <property type="match status" value="3"/>
</dbReference>
<sequence length="786" mass="87960">MEMNTMNQHPAGLNGTQPGASRGAVDTAAVDHGQGQHSRVVVEREAEPPAEYNDERGGWSNKFDFILSMVGLCIGLGNVWRFPYLCYKNGGGAFLVPYTIGVIVCGIPMYLLEVCLGQYLGIGGLGVWKLCPGFKGVGLGAAMMAVWLDIYYIVMLSWALFYLVQSFSATLPWGSCNNPWNTDMCLSSKERKSVCFKTEDTNQMFCTVNNLTLPAANFSDSVKEYWNRRVLQISSGVEEPGPIVWELAICLAVIWVLVYFCIWKGVKWTGKVVWFTSLFPYVIMFILFIRGVTLEGASEGIKFYLTPDFSKLAHSQVWIDAITQIFFSYGLALGTLIALGSYNKFHNNVYHCVLPTMTATKGDEWRATHSLIILNNCLLSVVHRQAIFVCCVNSATSFFAGFVVFSVIGFMAHEQNRPVSEVAEGGAGLVFMVYPSALLEMPYAPLWGALFFLMFIMIGLDSQFCTLEGFITAIVDEYPTYLRPRKELFIAAVSFLSFLVGLSCITQVEDRIPLSVNFGMFSGAGLVFMVYPSALLEMPYAPLWGALFFLMFIMIGLDSQFCTLEGFITAIVDEYPTYLRPRKELFIAAVSFLSFLVGLSCITQVEDRIPLSVGGMYVLTLMDDYGASGICLLFIVVTECVSISWAYGVDRFFDNVKEMIGHYPIVFVKYCWAYFCPAICLSVLVFRFATWVPTKYQNYEYPWWGHVIGWIMALSSILMIPGYFIYKWFTLPSAPFMEKFKSLVRPDVDVSKLKNMRGVHPPAVTQSVPIPQLQHPPRTIGQATAV</sequence>
<evidence type="ECO:0000313" key="14">
    <source>
        <dbReference type="Proteomes" id="UP000678499"/>
    </source>
</evidence>
<dbReference type="Proteomes" id="UP000678499">
    <property type="component" value="Unassembled WGS sequence"/>
</dbReference>
<evidence type="ECO:0000256" key="2">
    <source>
        <dbReference type="ARBA" id="ARBA00006459"/>
    </source>
</evidence>
<keyword evidence="7 12" id="KW-0472">Membrane</keyword>
<dbReference type="InterPro" id="IPR000175">
    <property type="entry name" value="Na/ntran_symport"/>
</dbReference>
<feature type="transmembrane region" description="Helical" evidence="12">
    <location>
        <begin position="422"/>
        <end position="439"/>
    </location>
</feature>
<keyword evidence="3 10" id="KW-0813">Transport</keyword>
<dbReference type="EMBL" id="CAJPEX010002476">
    <property type="protein sequence ID" value="CAG0921057.1"/>
    <property type="molecule type" value="Genomic_DNA"/>
</dbReference>
<dbReference type="PANTHER" id="PTHR11616">
    <property type="entry name" value="SODIUM/CHLORIDE DEPENDENT TRANSPORTER"/>
    <property type="match status" value="1"/>
</dbReference>
<feature type="binding site" evidence="8">
    <location>
        <position position="393"/>
    </location>
    <ligand>
        <name>Na(+)</name>
        <dbReference type="ChEBI" id="CHEBI:29101"/>
        <label>1</label>
    </ligand>
</feature>
<feature type="transmembrane region" description="Helical" evidence="12">
    <location>
        <begin position="317"/>
        <end position="339"/>
    </location>
</feature>
<feature type="transmembrane region" description="Helical" evidence="12">
    <location>
        <begin position="487"/>
        <end position="505"/>
    </location>
</feature>
<dbReference type="CDD" id="cd11496">
    <property type="entry name" value="SLC6sbd-TauT-like"/>
    <property type="match status" value="1"/>
</dbReference>
<evidence type="ECO:0000256" key="3">
    <source>
        <dbReference type="ARBA" id="ARBA00022448"/>
    </source>
</evidence>
<feature type="compositionally biased region" description="Polar residues" evidence="11">
    <location>
        <begin position="1"/>
        <end position="19"/>
    </location>
</feature>
<dbReference type="PRINTS" id="PR00176">
    <property type="entry name" value="NANEUSMPORT"/>
</dbReference>
<feature type="transmembrane region" description="Helical" evidence="12">
    <location>
        <begin position="95"/>
        <end position="116"/>
    </location>
</feature>
<comment type="subcellular location">
    <subcellularLocation>
        <location evidence="1">Membrane</location>
        <topology evidence="1">Multi-pass membrane protein</topology>
    </subcellularLocation>
</comment>
<accession>A0A7R9BVM1</accession>
<protein>
    <recommendedName>
        <fullName evidence="10">Transporter</fullName>
    </recommendedName>
</protein>
<dbReference type="InterPro" id="IPR037272">
    <property type="entry name" value="SNS_sf"/>
</dbReference>
<feature type="binding site" evidence="8">
    <location>
        <position position="71"/>
    </location>
    <ligand>
        <name>Na(+)</name>
        <dbReference type="ChEBI" id="CHEBI:29101"/>
        <label>1</label>
    </ligand>
</feature>
<evidence type="ECO:0000256" key="7">
    <source>
        <dbReference type="ARBA" id="ARBA00023136"/>
    </source>
</evidence>
<name>A0A7R9BVM1_9CRUS</name>
<evidence type="ECO:0000256" key="6">
    <source>
        <dbReference type="ARBA" id="ARBA00022989"/>
    </source>
</evidence>
<comment type="similarity">
    <text evidence="2 10">Belongs to the sodium:neurotransmitter symporter (SNF) (TC 2.A.22) family.</text>
</comment>
<gene>
    <name evidence="13" type="ORF">NMOB1V02_LOCUS8561</name>
</gene>
<dbReference type="PROSITE" id="PS00754">
    <property type="entry name" value="NA_NEUROTRAN_SYMP_2"/>
    <property type="match status" value="1"/>
</dbReference>
<dbReference type="GO" id="GO:0005332">
    <property type="term" value="F:gamma-aminobutyric acid:sodium:chloride symporter activity"/>
    <property type="evidence" value="ECO:0007669"/>
    <property type="project" value="TreeGrafter"/>
</dbReference>
<keyword evidence="8" id="KW-0915">Sodium</keyword>
<feature type="transmembrane region" description="Helical" evidence="12">
    <location>
        <begin position="585"/>
        <end position="605"/>
    </location>
</feature>
<feature type="transmembrane region" description="Helical" evidence="12">
    <location>
        <begin position="625"/>
        <end position="649"/>
    </location>
</feature>
<reference evidence="13" key="1">
    <citation type="submission" date="2020-11" db="EMBL/GenBank/DDBJ databases">
        <authorList>
            <person name="Tran Van P."/>
        </authorList>
    </citation>
    <scope>NUCLEOTIDE SEQUENCE</scope>
</reference>
<feature type="transmembrane region" description="Helical" evidence="12">
    <location>
        <begin position="274"/>
        <end position="297"/>
    </location>
</feature>
<dbReference type="OrthoDB" id="6581954at2759"/>
<keyword evidence="4 10" id="KW-0812">Transmembrane</keyword>
<dbReference type="EMBL" id="OA884513">
    <property type="protein sequence ID" value="CAD7280905.1"/>
    <property type="molecule type" value="Genomic_DNA"/>
</dbReference>